<feature type="region of interest" description="Disordered" evidence="1">
    <location>
        <begin position="49"/>
        <end position="70"/>
    </location>
</feature>
<evidence type="ECO:0000313" key="4">
    <source>
        <dbReference type="Proteomes" id="UP000781932"/>
    </source>
</evidence>
<evidence type="ECO:0000313" key="3">
    <source>
        <dbReference type="EMBL" id="KAF9880231.1"/>
    </source>
</evidence>
<reference evidence="3" key="2">
    <citation type="submission" date="2020-11" db="EMBL/GenBank/DDBJ databases">
        <title>Whole genome sequencing of Colletotrichum sp.</title>
        <authorList>
            <person name="Li H."/>
        </authorList>
    </citation>
    <scope>NUCLEOTIDE SEQUENCE</scope>
    <source>
        <strain evidence="3">CkLH20</strain>
    </source>
</reference>
<organism evidence="3 4">
    <name type="scientific">Colletotrichum karsti</name>
    <dbReference type="NCBI Taxonomy" id="1095194"/>
    <lineage>
        <taxon>Eukaryota</taxon>
        <taxon>Fungi</taxon>
        <taxon>Dikarya</taxon>
        <taxon>Ascomycota</taxon>
        <taxon>Pezizomycotina</taxon>
        <taxon>Sordariomycetes</taxon>
        <taxon>Hypocreomycetidae</taxon>
        <taxon>Glomerellales</taxon>
        <taxon>Glomerellaceae</taxon>
        <taxon>Colletotrichum</taxon>
        <taxon>Colletotrichum boninense species complex</taxon>
    </lineage>
</organism>
<dbReference type="RefSeq" id="XP_038749692.1">
    <property type="nucleotide sequence ID" value="XM_038884904.1"/>
</dbReference>
<keyword evidence="2" id="KW-0472">Membrane</keyword>
<reference evidence="3" key="1">
    <citation type="submission" date="2020-03" db="EMBL/GenBank/DDBJ databases">
        <authorList>
            <person name="He L."/>
        </authorList>
    </citation>
    <scope>NUCLEOTIDE SEQUENCE</scope>
    <source>
        <strain evidence="3">CkLH20</strain>
    </source>
</reference>
<dbReference type="GeneID" id="62157978"/>
<dbReference type="Proteomes" id="UP000781932">
    <property type="component" value="Unassembled WGS sequence"/>
</dbReference>
<gene>
    <name evidence="3" type="ORF">CkaCkLH20_02185</name>
</gene>
<comment type="caution">
    <text evidence="3">The sequence shown here is derived from an EMBL/GenBank/DDBJ whole genome shotgun (WGS) entry which is preliminary data.</text>
</comment>
<evidence type="ECO:0000256" key="2">
    <source>
        <dbReference type="SAM" id="Phobius"/>
    </source>
</evidence>
<keyword evidence="2" id="KW-1133">Transmembrane helix</keyword>
<dbReference type="AlphaFoldDB" id="A0A9P6LPB8"/>
<feature type="compositionally biased region" description="Basic and acidic residues" evidence="1">
    <location>
        <begin position="61"/>
        <end position="70"/>
    </location>
</feature>
<feature type="transmembrane region" description="Helical" evidence="2">
    <location>
        <begin position="6"/>
        <end position="28"/>
    </location>
</feature>
<keyword evidence="4" id="KW-1185">Reference proteome</keyword>
<proteinExistence type="predicted"/>
<name>A0A9P6LPB8_9PEZI</name>
<sequence length="70" mass="7885">MGYTQALLIWILVATVILLVSFIAYFAYDVKKTMAWRRLARQQERVTAEELAQRPAEGAGDVERQAGGRS</sequence>
<protein>
    <submittedName>
        <fullName evidence="3">Uncharacterized protein</fullName>
    </submittedName>
</protein>
<keyword evidence="2" id="KW-0812">Transmembrane</keyword>
<accession>A0A9P6LPB8</accession>
<evidence type="ECO:0000256" key="1">
    <source>
        <dbReference type="SAM" id="MobiDB-lite"/>
    </source>
</evidence>
<dbReference type="EMBL" id="JAATWM020000005">
    <property type="protein sequence ID" value="KAF9880231.1"/>
    <property type="molecule type" value="Genomic_DNA"/>
</dbReference>